<dbReference type="RefSeq" id="WP_183918310.1">
    <property type="nucleotide sequence ID" value="NZ_JBDJLH010000004.1"/>
</dbReference>
<evidence type="ECO:0008006" key="4">
    <source>
        <dbReference type="Google" id="ProtNLM"/>
    </source>
</evidence>
<sequence length="251" mass="29338">MKRIISVSLFMICLCTTLVAQEHVYVEPTQADRNYRAYREQETKPEFGLRKVESLIKKIKEPEDDGMIADYIAAISKDEFKRLNLKEQFTYVMIHPEVYSQACIDDMTSRGEDQKIFGLLTFRLSGVDWSADQYKFLKQNRDTVQTLIFETIAVKKHMGVNLKSALVEISAWESIPAMIRYYQTNRKDRDVLTVLSLILKKEQYTPYLKSKMYGKLYLGDANYMTSVRFNTANEQFLLSTAQDYYNQKISK</sequence>
<proteinExistence type="predicted"/>
<gene>
    <name evidence="2" type="ORF">ABE541_07815</name>
</gene>
<feature type="chain" id="PRO_5046238528" description="DUF4919 domain-containing protein" evidence="1">
    <location>
        <begin position="21"/>
        <end position="251"/>
    </location>
</feature>
<keyword evidence="3" id="KW-1185">Reference proteome</keyword>
<name>A0ABV0BRE5_9SPHI</name>
<dbReference type="EMBL" id="JBDJNQ010000003">
    <property type="protein sequence ID" value="MEN5377162.1"/>
    <property type="molecule type" value="Genomic_DNA"/>
</dbReference>
<feature type="signal peptide" evidence="1">
    <location>
        <begin position="1"/>
        <end position="20"/>
    </location>
</feature>
<keyword evidence="1" id="KW-0732">Signal</keyword>
<evidence type="ECO:0000313" key="3">
    <source>
        <dbReference type="Proteomes" id="UP001409291"/>
    </source>
</evidence>
<evidence type="ECO:0000313" key="2">
    <source>
        <dbReference type="EMBL" id="MEN5377162.1"/>
    </source>
</evidence>
<accession>A0ABV0BRE5</accession>
<comment type="caution">
    <text evidence="2">The sequence shown here is derived from an EMBL/GenBank/DDBJ whole genome shotgun (WGS) entry which is preliminary data.</text>
</comment>
<reference evidence="2 3" key="1">
    <citation type="submission" date="2024-04" db="EMBL/GenBank/DDBJ databases">
        <title>WGS of bacteria from Torrens River.</title>
        <authorList>
            <person name="Wyrsch E.R."/>
            <person name="Drigo B."/>
        </authorList>
    </citation>
    <scope>NUCLEOTIDE SEQUENCE [LARGE SCALE GENOMIC DNA]</scope>
    <source>
        <strain evidence="2 3">TWI391</strain>
    </source>
</reference>
<organism evidence="2 3">
    <name type="scientific">Sphingobacterium kitahiroshimense</name>
    <dbReference type="NCBI Taxonomy" id="470446"/>
    <lineage>
        <taxon>Bacteria</taxon>
        <taxon>Pseudomonadati</taxon>
        <taxon>Bacteroidota</taxon>
        <taxon>Sphingobacteriia</taxon>
        <taxon>Sphingobacteriales</taxon>
        <taxon>Sphingobacteriaceae</taxon>
        <taxon>Sphingobacterium</taxon>
    </lineage>
</organism>
<evidence type="ECO:0000256" key="1">
    <source>
        <dbReference type="SAM" id="SignalP"/>
    </source>
</evidence>
<protein>
    <recommendedName>
        <fullName evidence="4">DUF4919 domain-containing protein</fullName>
    </recommendedName>
</protein>
<dbReference type="Proteomes" id="UP001409291">
    <property type="component" value="Unassembled WGS sequence"/>
</dbReference>